<evidence type="ECO:0000256" key="2">
    <source>
        <dbReference type="SAM" id="MobiDB-lite"/>
    </source>
</evidence>
<sequence>MDRSNHHLFIILLGFGFFFAGCSAEKNNAISKAYHSTTARFNPYFIANEHIKEVEATLEEQHDNNYNKVLKIYPSIDSTTIEGLKPQLEDALKKCSKAIDWHKNSNMVEPSYILLGRSLYYLGEFEKSVMAYKIVNKNITSENKNKNKSNKSQDVRHEALIHLIRTYTDYNEDNNAIAVADFLRKERLSKQNKKRLFLNKAYLYQKRDEMDSMVNNLVKAAPLMKKSEGKAKIYFIIGQIYQSLGFDAEAHSNYTKCIKYNPDYELFFYARLNRAQVFELSKTTDLKKIRKFYQKLLKDAKNEEFKDKIYYDMAEFEMKQDNLDQAIEHYKSSVASSVNNNRQKGYSYWRLGQINYERLKNFELAKLYYDSTVQVMPKDEESYEAIAERQQVLEDFVKQLNTIHLQDSLLTLANMDSMSLSAYLDEVIKKEEALLAEQKLEEEKRNKRNARSFGSDFGEKNNAFTSGRVEDGDKTSSWYFYNNSARAQGQNEFRRRWGTRPLEDDWRRANKESVLAETQAPVGQADAEGAEQKQEEVDPAVARSERKKTLYSSIPFSEQAKAEANQMLEDAFYNLGNIYNFNLLEKSNALNTFDTLLVRYPTSKYKPEVLYQMYLINKNMEGGLYEQYKTRILEEFPNSIYAKILINPNYQEESKIASEKLKKVYKEAYAHFTNGDYETATQIINRGKEGFEENDFSDNVRLLEILILGKTDDVYRYQSALTEFPKNYPESEMKAYAAELLSSSQNLLNEVKSAKAVKFIQDFDQNHSFVLVYNFETYGENELPTRIENFINNHFPDKGLNFAQLILTGSKSLIVVNQFETRDDALTFFNLFNGENTPLKGLNTLDFSNFVITKDNFDIFYQTKDIDNYLSFFEQHYN</sequence>
<gene>
    <name evidence="3" type="ORF">QQ020_11445</name>
</gene>
<dbReference type="EMBL" id="JAUJEB010000001">
    <property type="protein sequence ID" value="MDN5212667.1"/>
    <property type="molecule type" value="Genomic_DNA"/>
</dbReference>
<organism evidence="3 4">
    <name type="scientific">Agaribacillus aureus</name>
    <dbReference type="NCBI Taxonomy" id="3051825"/>
    <lineage>
        <taxon>Bacteria</taxon>
        <taxon>Pseudomonadati</taxon>
        <taxon>Bacteroidota</taxon>
        <taxon>Cytophagia</taxon>
        <taxon>Cytophagales</taxon>
        <taxon>Splendidivirgaceae</taxon>
        <taxon>Agaribacillus</taxon>
    </lineage>
</organism>
<dbReference type="Pfam" id="PF13181">
    <property type="entry name" value="TPR_8"/>
    <property type="match status" value="1"/>
</dbReference>
<dbReference type="Proteomes" id="UP001172083">
    <property type="component" value="Unassembled WGS sequence"/>
</dbReference>
<feature type="repeat" description="TPR" evidence="1">
    <location>
        <begin position="231"/>
        <end position="264"/>
    </location>
</feature>
<evidence type="ECO:0000313" key="3">
    <source>
        <dbReference type="EMBL" id="MDN5212667.1"/>
    </source>
</evidence>
<dbReference type="Pfam" id="PF13174">
    <property type="entry name" value="TPR_6"/>
    <property type="match status" value="1"/>
</dbReference>
<accession>A0ABT8L4H9</accession>
<reference evidence="3" key="1">
    <citation type="submission" date="2023-06" db="EMBL/GenBank/DDBJ databases">
        <title>Genomic of Agaribacillus aureum.</title>
        <authorList>
            <person name="Wang G."/>
        </authorList>
    </citation>
    <scope>NUCLEOTIDE SEQUENCE</scope>
    <source>
        <strain evidence="3">BMA12</strain>
    </source>
</reference>
<evidence type="ECO:0000313" key="4">
    <source>
        <dbReference type="Proteomes" id="UP001172083"/>
    </source>
</evidence>
<keyword evidence="4" id="KW-1185">Reference proteome</keyword>
<dbReference type="SUPFAM" id="SSF81901">
    <property type="entry name" value="HCP-like"/>
    <property type="match status" value="1"/>
</dbReference>
<evidence type="ECO:0000256" key="1">
    <source>
        <dbReference type="PROSITE-ProRule" id="PRU00339"/>
    </source>
</evidence>
<dbReference type="RefSeq" id="WP_346757984.1">
    <property type="nucleotide sequence ID" value="NZ_JAUJEB010000001.1"/>
</dbReference>
<dbReference type="Gene3D" id="1.25.40.10">
    <property type="entry name" value="Tetratricopeptide repeat domain"/>
    <property type="match status" value="3"/>
</dbReference>
<proteinExistence type="predicted"/>
<protein>
    <submittedName>
        <fullName evidence="3">Tetratricopeptide repeat protein</fullName>
    </submittedName>
</protein>
<keyword evidence="1" id="KW-0802">TPR repeat</keyword>
<dbReference type="InterPro" id="IPR019734">
    <property type="entry name" value="TPR_rpt"/>
</dbReference>
<name>A0ABT8L4H9_9BACT</name>
<comment type="caution">
    <text evidence="3">The sequence shown here is derived from an EMBL/GenBank/DDBJ whole genome shotgun (WGS) entry which is preliminary data.</text>
</comment>
<dbReference type="InterPro" id="IPR011990">
    <property type="entry name" value="TPR-like_helical_dom_sf"/>
</dbReference>
<dbReference type="SMART" id="SM00028">
    <property type="entry name" value="TPR"/>
    <property type="match status" value="4"/>
</dbReference>
<feature type="region of interest" description="Disordered" evidence="2">
    <location>
        <begin position="445"/>
        <end position="469"/>
    </location>
</feature>
<dbReference type="PROSITE" id="PS50005">
    <property type="entry name" value="TPR"/>
    <property type="match status" value="1"/>
</dbReference>
<dbReference type="PROSITE" id="PS51257">
    <property type="entry name" value="PROKAR_LIPOPROTEIN"/>
    <property type="match status" value="1"/>
</dbReference>
<feature type="region of interest" description="Disordered" evidence="2">
    <location>
        <begin position="515"/>
        <end position="544"/>
    </location>
</feature>